<name>A0A7J7ZZK2_MYOMY</name>
<sequence>MLAAAPPQEQKQMLGERLFPLIQTMHSNLAGKITGMLLEIDNSELLHMLESPESLRSKVSRVVSAADDDRWPWTPTCGREKGPLWCGYLRKQHQEKSLLDLVIREEWRGSA</sequence>
<dbReference type="GO" id="GO:0034450">
    <property type="term" value="F:ubiquitin-ubiquitin ligase activity"/>
    <property type="evidence" value="ECO:0007669"/>
    <property type="project" value="TreeGrafter"/>
</dbReference>
<dbReference type="GO" id="GO:0090263">
    <property type="term" value="P:positive regulation of canonical Wnt signaling pathway"/>
    <property type="evidence" value="ECO:0007669"/>
    <property type="project" value="TreeGrafter"/>
</dbReference>
<dbReference type="GO" id="GO:0005737">
    <property type="term" value="C:cytoplasm"/>
    <property type="evidence" value="ECO:0007669"/>
    <property type="project" value="TreeGrafter"/>
</dbReference>
<dbReference type="GO" id="GO:0000209">
    <property type="term" value="P:protein polyubiquitination"/>
    <property type="evidence" value="ECO:0007669"/>
    <property type="project" value="TreeGrafter"/>
</dbReference>
<dbReference type="Proteomes" id="UP000527355">
    <property type="component" value="Unassembled WGS sequence"/>
</dbReference>
<evidence type="ECO:0000313" key="3">
    <source>
        <dbReference type="Proteomes" id="UP000527355"/>
    </source>
</evidence>
<dbReference type="SMART" id="SM00517">
    <property type="entry name" value="PolyA"/>
    <property type="match status" value="1"/>
</dbReference>
<dbReference type="InterPro" id="IPR036053">
    <property type="entry name" value="PABP-dom"/>
</dbReference>
<dbReference type="GO" id="GO:0005634">
    <property type="term" value="C:nucleus"/>
    <property type="evidence" value="ECO:0007669"/>
    <property type="project" value="TreeGrafter"/>
</dbReference>
<dbReference type="PANTHER" id="PTHR46276:SF1">
    <property type="entry name" value="E3 UBIQUITIN-PROTEIN LIGASE UBR5"/>
    <property type="match status" value="1"/>
</dbReference>
<dbReference type="Pfam" id="PF00658">
    <property type="entry name" value="MLLE"/>
    <property type="match status" value="1"/>
</dbReference>
<reference evidence="2 3" key="1">
    <citation type="journal article" date="2020" name="Nature">
        <title>Six reference-quality genomes reveal evolution of bat adaptations.</title>
        <authorList>
            <person name="Jebb D."/>
            <person name="Huang Z."/>
            <person name="Pippel M."/>
            <person name="Hughes G.M."/>
            <person name="Lavrichenko K."/>
            <person name="Devanna P."/>
            <person name="Winkler S."/>
            <person name="Jermiin L.S."/>
            <person name="Skirmuntt E.C."/>
            <person name="Katzourakis A."/>
            <person name="Burkitt-Gray L."/>
            <person name="Ray D.A."/>
            <person name="Sullivan K.A.M."/>
            <person name="Roscito J.G."/>
            <person name="Kirilenko B.M."/>
            <person name="Davalos L.M."/>
            <person name="Corthals A.P."/>
            <person name="Power M.L."/>
            <person name="Jones G."/>
            <person name="Ransome R.D."/>
            <person name="Dechmann D.K.N."/>
            <person name="Locatelli A.G."/>
            <person name="Puechmaille S.J."/>
            <person name="Fedrigo O."/>
            <person name="Jarvis E.D."/>
            <person name="Hiller M."/>
            <person name="Vernes S.C."/>
            <person name="Myers E.W."/>
            <person name="Teeling E.C."/>
        </authorList>
    </citation>
    <scope>NUCLEOTIDE SEQUENCE [LARGE SCALE GENOMIC DNA]</scope>
    <source>
        <strain evidence="2">MMyoMyo1</strain>
        <tissue evidence="2">Flight muscle</tissue>
    </source>
</reference>
<feature type="domain" description="PABC" evidence="1">
    <location>
        <begin position="1"/>
        <end position="71"/>
    </location>
</feature>
<dbReference type="SUPFAM" id="SSF63570">
    <property type="entry name" value="PABC (PABP) domain"/>
    <property type="match status" value="1"/>
</dbReference>
<dbReference type="GO" id="GO:0003723">
    <property type="term" value="F:RNA binding"/>
    <property type="evidence" value="ECO:0007669"/>
    <property type="project" value="InterPro"/>
</dbReference>
<gene>
    <name evidence="2" type="ORF">mMyoMyo1_014706</name>
</gene>
<dbReference type="PROSITE" id="PS51309">
    <property type="entry name" value="PABC"/>
    <property type="match status" value="1"/>
</dbReference>
<evidence type="ECO:0000259" key="1">
    <source>
        <dbReference type="PROSITE" id="PS51309"/>
    </source>
</evidence>
<dbReference type="VEuPathDB" id="HostDB:LOC118675076"/>
<accession>A0A7J7ZZK2</accession>
<dbReference type="Gene3D" id="1.10.1900.10">
    <property type="entry name" value="c-terminal domain of poly(a) binding protein"/>
    <property type="match status" value="1"/>
</dbReference>
<dbReference type="FunFam" id="1.10.1900.10:FF:000005">
    <property type="entry name" value="Poly(A) binding protein cytoplasmic 1 like"/>
    <property type="match status" value="1"/>
</dbReference>
<keyword evidence="3" id="KW-1185">Reference proteome</keyword>
<dbReference type="EMBL" id="JABWUV010000002">
    <property type="protein sequence ID" value="KAF6379683.1"/>
    <property type="molecule type" value="Genomic_DNA"/>
</dbReference>
<evidence type="ECO:0000313" key="2">
    <source>
        <dbReference type="EMBL" id="KAF6379683.1"/>
    </source>
</evidence>
<protein>
    <submittedName>
        <fullName evidence="2">Poly(A) binding protein cytoplasmic 4</fullName>
    </submittedName>
</protein>
<proteinExistence type="predicted"/>
<dbReference type="AlphaFoldDB" id="A0A7J7ZZK2"/>
<comment type="caution">
    <text evidence="2">The sequence shown here is derived from an EMBL/GenBank/DDBJ whole genome shotgun (WGS) entry which is preliminary data.</text>
</comment>
<dbReference type="PANTHER" id="PTHR46276">
    <property type="entry name" value="E3 UBIQUITIN-PROTEIN LIGASE UBR5"/>
    <property type="match status" value="1"/>
</dbReference>
<organism evidence="2 3">
    <name type="scientific">Myotis myotis</name>
    <name type="common">Greater mouse-eared bat</name>
    <name type="synonym">Vespertilio myotis</name>
    <dbReference type="NCBI Taxonomy" id="51298"/>
    <lineage>
        <taxon>Eukaryota</taxon>
        <taxon>Metazoa</taxon>
        <taxon>Chordata</taxon>
        <taxon>Craniata</taxon>
        <taxon>Vertebrata</taxon>
        <taxon>Euteleostomi</taxon>
        <taxon>Mammalia</taxon>
        <taxon>Eutheria</taxon>
        <taxon>Laurasiatheria</taxon>
        <taxon>Chiroptera</taxon>
        <taxon>Yangochiroptera</taxon>
        <taxon>Vespertilionidae</taxon>
        <taxon>Myotis</taxon>
    </lineage>
</organism>
<dbReference type="InterPro" id="IPR002004">
    <property type="entry name" value="PABP_HYD_C"/>
</dbReference>